<comment type="caution">
    <text evidence="1">The sequence shown here is derived from an EMBL/GenBank/DDBJ whole genome shotgun (WGS) entry which is preliminary data.</text>
</comment>
<dbReference type="Proteomes" id="UP001183246">
    <property type="component" value="Unassembled WGS sequence"/>
</dbReference>
<name>A0ABU2MQP8_9ACTN</name>
<organism evidence="1 2">
    <name type="scientific">Streptomyces litchfieldiae</name>
    <dbReference type="NCBI Taxonomy" id="3075543"/>
    <lineage>
        <taxon>Bacteria</taxon>
        <taxon>Bacillati</taxon>
        <taxon>Actinomycetota</taxon>
        <taxon>Actinomycetes</taxon>
        <taxon>Kitasatosporales</taxon>
        <taxon>Streptomycetaceae</taxon>
        <taxon>Streptomyces</taxon>
    </lineage>
</organism>
<keyword evidence="2" id="KW-1185">Reference proteome</keyword>
<gene>
    <name evidence="1" type="ORF">RM590_15220</name>
</gene>
<evidence type="ECO:0000313" key="1">
    <source>
        <dbReference type="EMBL" id="MDT0343957.1"/>
    </source>
</evidence>
<evidence type="ECO:0000313" key="2">
    <source>
        <dbReference type="Proteomes" id="UP001183246"/>
    </source>
</evidence>
<dbReference type="RefSeq" id="WP_311705077.1">
    <property type="nucleotide sequence ID" value="NZ_JAVREL010000007.1"/>
</dbReference>
<sequence length="807" mass="87248">MDVSFDKADVEAAGSAKPWTHRDEFAAEVDTEHMADTASTFARAANEARNAGELAERATRIGQQAGVRNGAAFVEDDRIDVTAGGLQGNGEGIDNVVRMLVRAMNRAMEAREEVDAQIDGGNGGAGMQQVLEHNSAAAVQTWERAQQFFASQPAPSLIMPAPAIGSGTPRFNFNNVEYEGVPSDGAWTAPPNLPGDIRDSYLNMTADEAAHADEEITDAIRQYRQKLAEYGAELEEAGYDTSRGPLDIWRSDEMAAFNGEEVKKLLSRGNPDPELLARYTAGLDSIADDMNDKKGARPPTPEQQAYLNAFFGKVGTEDLLAAGRLKGPSFEPFQESLANGVVAASTGPEPLSSVREFFEKEPISDQGKDGHSVRLQAERFGDFGALMGHASITPSENFSTSLINAAIDAQKDHQSTMPTFEKPPLEGAPQLLSLAATNDDAAASFLSDTNRINRLLDPALSSSWADNGRAVGDLMRAGTLPDDPTFTPEERDKLTAGQTLMQFVADNADDFVDHGRDFPPRAETALADIVGHDEYLSRLSATSTNEMDRQLGALRGDGFPLSHADRGDLFSVLMNGEDQTAEQFKADAGDYIEEQARRVFEGADGTGTVTAEMRQLGELSAAVTNAELDMAYQADKRDDERAEQRFNALKTGLSGASVIPGLGGQVFGSADALSNLMGDPEPSAEKNDQLRRYTEVYRRGEQELHRIYDAARDTGYRGMDDTEAATVIPRRGESWPPSDSDDWNLIGTTTGRNRRQALADSLGDLATYFQEGRSAEFARGAAVNDFDGDEEVAEVERGGQNGDWRPS</sequence>
<protein>
    <submittedName>
        <fullName evidence="1">Uncharacterized protein</fullName>
    </submittedName>
</protein>
<proteinExistence type="predicted"/>
<dbReference type="EMBL" id="JAVREL010000007">
    <property type="protein sequence ID" value="MDT0343957.1"/>
    <property type="molecule type" value="Genomic_DNA"/>
</dbReference>
<accession>A0ABU2MQP8</accession>
<reference evidence="2" key="1">
    <citation type="submission" date="2023-07" db="EMBL/GenBank/DDBJ databases">
        <title>30 novel species of actinomycetes from the DSMZ collection.</title>
        <authorList>
            <person name="Nouioui I."/>
        </authorList>
    </citation>
    <scope>NUCLEOTIDE SEQUENCE [LARGE SCALE GENOMIC DNA]</scope>
    <source>
        <strain evidence="2">DSM 44938</strain>
    </source>
</reference>